<gene>
    <name evidence="2" type="ORF">G3I53_12630</name>
</gene>
<name>A0A6G3QUG5_9ACTN</name>
<evidence type="ECO:0000313" key="2">
    <source>
        <dbReference type="EMBL" id="NEA86864.1"/>
    </source>
</evidence>
<protein>
    <submittedName>
        <fullName evidence="2">Uncharacterized protein</fullName>
    </submittedName>
</protein>
<proteinExistence type="predicted"/>
<dbReference type="RefSeq" id="WP_164337425.1">
    <property type="nucleotide sequence ID" value="NZ_JAAGMD010000358.1"/>
</dbReference>
<evidence type="ECO:0000256" key="1">
    <source>
        <dbReference type="SAM" id="MobiDB-lite"/>
    </source>
</evidence>
<feature type="region of interest" description="Disordered" evidence="1">
    <location>
        <begin position="101"/>
        <end position="125"/>
    </location>
</feature>
<reference evidence="2" key="1">
    <citation type="submission" date="2020-01" db="EMBL/GenBank/DDBJ databases">
        <title>Insect and environment-associated Actinomycetes.</title>
        <authorList>
            <person name="Currrie C."/>
            <person name="Chevrette M."/>
            <person name="Carlson C."/>
            <person name="Stubbendieck R."/>
            <person name="Wendt-Pienkowski E."/>
        </authorList>
    </citation>
    <scope>NUCLEOTIDE SEQUENCE</scope>
    <source>
        <strain evidence="2">SID14436</strain>
    </source>
</reference>
<dbReference type="AlphaFoldDB" id="A0A6G3QUG5"/>
<sequence length="134" mass="14331">MDEVAERLARLCMQAGDDGLRLSAERFGVAGELARLVAAARAGTRGPSVTADLDALDDAFARHGIDGLTLGDRAFEPLRGGRSRPVVTVWACPAGIACSRLEPQEQQGRRGRGREEPPHCGLAGEPLVSRKFRL</sequence>
<organism evidence="2">
    <name type="scientific">Streptomyces sp. SID14436</name>
    <dbReference type="NCBI Taxonomy" id="2706070"/>
    <lineage>
        <taxon>Bacteria</taxon>
        <taxon>Bacillati</taxon>
        <taxon>Actinomycetota</taxon>
        <taxon>Actinomycetes</taxon>
        <taxon>Kitasatosporales</taxon>
        <taxon>Streptomycetaceae</taxon>
        <taxon>Streptomyces</taxon>
    </lineage>
</organism>
<comment type="caution">
    <text evidence="2">The sequence shown here is derived from an EMBL/GenBank/DDBJ whole genome shotgun (WGS) entry which is preliminary data.</text>
</comment>
<accession>A0A6G3QUG5</accession>
<dbReference type="EMBL" id="JAAGMD010000358">
    <property type="protein sequence ID" value="NEA86864.1"/>
    <property type="molecule type" value="Genomic_DNA"/>
</dbReference>